<feature type="compositionally biased region" description="Polar residues" evidence="4">
    <location>
        <begin position="334"/>
        <end position="352"/>
    </location>
</feature>
<feature type="compositionally biased region" description="Basic and acidic residues" evidence="4">
    <location>
        <begin position="289"/>
        <end position="314"/>
    </location>
</feature>
<feature type="compositionally biased region" description="Low complexity" evidence="4">
    <location>
        <begin position="435"/>
        <end position="444"/>
    </location>
</feature>
<dbReference type="InterPro" id="IPR056513">
    <property type="entry name" value="INO80F"/>
</dbReference>
<dbReference type="OrthoDB" id="10070927at2759"/>
<dbReference type="EMBL" id="LNZH02000153">
    <property type="protein sequence ID" value="OCB89562.1"/>
    <property type="molecule type" value="Genomic_DNA"/>
</dbReference>
<comment type="caution">
    <text evidence="6">The sequence shown here is derived from an EMBL/GenBank/DDBJ whole genome shotgun (WGS) entry which is preliminary data.</text>
</comment>
<organism evidence="6 7">
    <name type="scientific">Sanghuangporus baumii</name>
    <name type="common">Phellinus baumii</name>
    <dbReference type="NCBI Taxonomy" id="108892"/>
    <lineage>
        <taxon>Eukaryota</taxon>
        <taxon>Fungi</taxon>
        <taxon>Dikarya</taxon>
        <taxon>Basidiomycota</taxon>
        <taxon>Agaricomycotina</taxon>
        <taxon>Agaricomycetes</taxon>
        <taxon>Hymenochaetales</taxon>
        <taxon>Hymenochaetaceae</taxon>
        <taxon>Sanghuangporus</taxon>
    </lineage>
</organism>
<comment type="subcellular location">
    <subcellularLocation>
        <location evidence="1">Nucleus</location>
    </subcellularLocation>
</comment>
<accession>A0A9Q5I0Q8</accession>
<feature type="coiled-coil region" evidence="3">
    <location>
        <begin position="89"/>
        <end position="130"/>
    </location>
</feature>
<keyword evidence="3" id="KW-0175">Coiled coil</keyword>
<feature type="compositionally biased region" description="Basic residues" evidence="4">
    <location>
        <begin position="445"/>
        <end position="457"/>
    </location>
</feature>
<feature type="compositionally biased region" description="Low complexity" evidence="4">
    <location>
        <begin position="52"/>
        <end position="64"/>
    </location>
</feature>
<dbReference type="Proteomes" id="UP000757232">
    <property type="component" value="Unassembled WGS sequence"/>
</dbReference>
<feature type="compositionally biased region" description="Polar residues" evidence="4">
    <location>
        <begin position="508"/>
        <end position="517"/>
    </location>
</feature>
<dbReference type="Pfam" id="PF24245">
    <property type="entry name" value="INO80F"/>
    <property type="match status" value="1"/>
</dbReference>
<feature type="compositionally biased region" description="Polar residues" evidence="4">
    <location>
        <begin position="1"/>
        <end position="18"/>
    </location>
</feature>
<evidence type="ECO:0000313" key="6">
    <source>
        <dbReference type="EMBL" id="OCB89562.1"/>
    </source>
</evidence>
<dbReference type="GO" id="GO:0005634">
    <property type="term" value="C:nucleus"/>
    <property type="evidence" value="ECO:0007669"/>
    <property type="project" value="UniProtKB-SubCell"/>
</dbReference>
<evidence type="ECO:0000256" key="1">
    <source>
        <dbReference type="ARBA" id="ARBA00004123"/>
    </source>
</evidence>
<evidence type="ECO:0000256" key="3">
    <source>
        <dbReference type="SAM" id="Coils"/>
    </source>
</evidence>
<evidence type="ECO:0000256" key="4">
    <source>
        <dbReference type="SAM" id="MobiDB-lite"/>
    </source>
</evidence>
<keyword evidence="2" id="KW-0539">Nucleus</keyword>
<feature type="region of interest" description="Disordered" evidence="4">
    <location>
        <begin position="243"/>
        <end position="582"/>
    </location>
</feature>
<protein>
    <recommendedName>
        <fullName evidence="5">INO80 complex subunit F domain-containing protein</fullName>
    </recommendedName>
</protein>
<reference evidence="6" key="1">
    <citation type="submission" date="2016-06" db="EMBL/GenBank/DDBJ databases">
        <title>Draft Genome sequence of the fungus Inonotus baumii.</title>
        <authorList>
            <person name="Zhu H."/>
            <person name="Lin W."/>
        </authorList>
    </citation>
    <scope>NUCLEOTIDE SEQUENCE</scope>
    <source>
        <strain evidence="6">821</strain>
    </source>
</reference>
<feature type="compositionally biased region" description="Basic residues" evidence="4">
    <location>
        <begin position="391"/>
        <end position="412"/>
    </location>
</feature>
<feature type="compositionally biased region" description="Low complexity" evidence="4">
    <location>
        <begin position="570"/>
        <end position="582"/>
    </location>
</feature>
<evidence type="ECO:0000259" key="5">
    <source>
        <dbReference type="Pfam" id="PF24245"/>
    </source>
</evidence>
<feature type="domain" description="INO80 complex subunit F" evidence="5">
    <location>
        <begin position="85"/>
        <end position="131"/>
    </location>
</feature>
<name>A0A9Q5I0Q8_SANBA</name>
<feature type="region of interest" description="Disordered" evidence="4">
    <location>
        <begin position="156"/>
        <end position="227"/>
    </location>
</feature>
<feature type="compositionally biased region" description="Basic and acidic residues" evidence="4">
    <location>
        <begin position="361"/>
        <end position="390"/>
    </location>
</feature>
<evidence type="ECO:0000313" key="7">
    <source>
        <dbReference type="Proteomes" id="UP000757232"/>
    </source>
</evidence>
<feature type="compositionally biased region" description="Pro residues" evidence="4">
    <location>
        <begin position="525"/>
        <end position="538"/>
    </location>
</feature>
<gene>
    <name evidence="6" type="ORF">A7U60_g3254</name>
</gene>
<evidence type="ECO:0000256" key="2">
    <source>
        <dbReference type="ARBA" id="ARBA00023242"/>
    </source>
</evidence>
<feature type="region of interest" description="Disordered" evidence="4">
    <location>
        <begin position="1"/>
        <end position="82"/>
    </location>
</feature>
<feature type="compositionally biased region" description="Low complexity" evidence="4">
    <location>
        <begin position="458"/>
        <end position="471"/>
    </location>
</feature>
<keyword evidence="7" id="KW-1185">Reference proteome</keyword>
<sequence length="582" mass="63606">MSRQPSPGLAASTQQTSYYRDAHGNPIEKSGPQLKIVYRAGENQGAQPQQGTSTPVPVATSSSSGRTRSKAYQSGPAAGAEDVKYAAKYRDLKHKLKEIEADNDRLMFKVLQAKRNIQRAKLERAVLYERLAQLPASPPQGNVPLPPQHVVQQQVPAGGSVPRHQDAQPYGQSGRHQRTSGSTAAHHHHRHHQQPIQPAPPSHVSPPQHHIQTHHAHHPPRDAAHPGQLPITHAQQVVTISTPDGPLRVVAGPDGRPVTTEDGRVIPAQDLHQPPPPSAPAPRKRGGRVSKEVREVREREAREMREREEMERKQAILAPAGPNSGHPPPGIEPQRSSSSHMQAVSPPLSAQASGHVVPISSRERDWEIERENRERERMQRREGREEERERHGHHGHHHHHTHAHGHGHRHHQERISSPPPPAEQTSPPQVHRSHSQASHASYRSHYSHHSHHIHSHSHSASPLSPGGSSYPATRIHNHQRIGPGSYVLRDRDRADVPPTESAAAVTSIPATPMQSDDTSTSAPTPAAPPSRVPSPPYLRPGRADIYNKNSSPPGEEAAATAKTEARPSDEGSGTNTGSTTPT</sequence>
<dbReference type="AlphaFoldDB" id="A0A9Q5I0Q8"/>
<proteinExistence type="predicted"/>